<dbReference type="GO" id="GO:0004252">
    <property type="term" value="F:serine-type endopeptidase activity"/>
    <property type="evidence" value="ECO:0007669"/>
    <property type="project" value="InterPro"/>
</dbReference>
<dbReference type="GO" id="GO:0006508">
    <property type="term" value="P:proteolysis"/>
    <property type="evidence" value="ECO:0007669"/>
    <property type="project" value="InterPro"/>
</dbReference>
<dbReference type="AlphaFoldDB" id="A0A9X6NI45"/>
<keyword evidence="4" id="KW-1185">Reference proteome</keyword>
<evidence type="ECO:0000313" key="4">
    <source>
        <dbReference type="Proteomes" id="UP000192578"/>
    </source>
</evidence>
<comment type="caution">
    <text evidence="3">The sequence shown here is derived from an EMBL/GenBank/DDBJ whole genome shotgun (WGS) entry which is preliminary data.</text>
</comment>
<dbReference type="EMBL" id="MTYJ01000298">
    <property type="protein sequence ID" value="OWA53026.1"/>
    <property type="molecule type" value="Genomic_DNA"/>
</dbReference>
<dbReference type="Pfam" id="PF00089">
    <property type="entry name" value="Trypsin"/>
    <property type="match status" value="1"/>
</dbReference>
<dbReference type="OrthoDB" id="6339452at2759"/>
<organism evidence="3 4">
    <name type="scientific">Hypsibius exemplaris</name>
    <name type="common">Freshwater tardigrade</name>
    <dbReference type="NCBI Taxonomy" id="2072580"/>
    <lineage>
        <taxon>Eukaryota</taxon>
        <taxon>Metazoa</taxon>
        <taxon>Ecdysozoa</taxon>
        <taxon>Tardigrada</taxon>
        <taxon>Eutardigrada</taxon>
        <taxon>Parachela</taxon>
        <taxon>Hypsibioidea</taxon>
        <taxon>Hypsibiidae</taxon>
        <taxon>Hypsibius</taxon>
    </lineage>
</organism>
<reference evidence="4" key="1">
    <citation type="submission" date="2017-01" db="EMBL/GenBank/DDBJ databases">
        <title>Comparative genomics of anhydrobiosis in the tardigrade Hypsibius dujardini.</title>
        <authorList>
            <person name="Yoshida Y."/>
            <person name="Koutsovoulos G."/>
            <person name="Laetsch D."/>
            <person name="Stevens L."/>
            <person name="Kumar S."/>
            <person name="Horikawa D."/>
            <person name="Ishino K."/>
            <person name="Komine S."/>
            <person name="Tomita M."/>
            <person name="Blaxter M."/>
            <person name="Arakawa K."/>
        </authorList>
    </citation>
    <scope>NUCLEOTIDE SEQUENCE [LARGE SCALE GENOMIC DNA]</scope>
    <source>
        <strain evidence="4">Z151</strain>
    </source>
</reference>
<dbReference type="Gene3D" id="2.40.10.10">
    <property type="entry name" value="Trypsin-like serine proteases"/>
    <property type="match status" value="2"/>
</dbReference>
<dbReference type="InterPro" id="IPR043504">
    <property type="entry name" value="Peptidase_S1_PA_chymotrypsin"/>
</dbReference>
<evidence type="ECO:0000259" key="2">
    <source>
        <dbReference type="Pfam" id="PF00089"/>
    </source>
</evidence>
<proteinExistence type="predicted"/>
<gene>
    <name evidence="3" type="ORF">BV898_17462</name>
</gene>
<dbReference type="PANTHER" id="PTHR24252:SF7">
    <property type="entry name" value="HYALIN"/>
    <property type="match status" value="1"/>
</dbReference>
<dbReference type="PANTHER" id="PTHR24252">
    <property type="entry name" value="ACROSIN-RELATED"/>
    <property type="match status" value="1"/>
</dbReference>
<keyword evidence="1" id="KW-1015">Disulfide bond</keyword>
<protein>
    <recommendedName>
        <fullName evidence="2">Peptidase S1 domain-containing protein</fullName>
    </recommendedName>
</protein>
<evidence type="ECO:0000256" key="1">
    <source>
        <dbReference type="ARBA" id="ARBA00023157"/>
    </source>
</evidence>
<feature type="domain" description="Peptidase S1" evidence="2">
    <location>
        <begin position="10"/>
        <end position="115"/>
    </location>
</feature>
<dbReference type="InterPro" id="IPR009003">
    <property type="entry name" value="Peptidase_S1_PA"/>
</dbReference>
<name>A0A9X6NI45_HYPEX</name>
<dbReference type="SUPFAM" id="SSF50494">
    <property type="entry name" value="Trypsin-like serine proteases"/>
    <property type="match status" value="1"/>
</dbReference>
<dbReference type="PROSITE" id="PS00134">
    <property type="entry name" value="TRYPSIN_HIS"/>
    <property type="match status" value="1"/>
</dbReference>
<sequence>MPCCSHYSICGTIIGARTILTAAHCVGVIPASGPEIDLLVIIGALKSEAFLMDPPGTGCTENNPVAKISPHPDYAPDNKDIAVFTLAKPIDFANKPCLACLKDLSPNVGQTCMLAARVAK</sequence>
<evidence type="ECO:0000313" key="3">
    <source>
        <dbReference type="EMBL" id="OWA53026.1"/>
    </source>
</evidence>
<accession>A0A9X6NI45</accession>
<dbReference type="Proteomes" id="UP000192578">
    <property type="component" value="Unassembled WGS sequence"/>
</dbReference>
<dbReference type="InterPro" id="IPR018114">
    <property type="entry name" value="TRYPSIN_HIS"/>
</dbReference>
<dbReference type="InterPro" id="IPR001254">
    <property type="entry name" value="Trypsin_dom"/>
</dbReference>